<feature type="domain" description="DNA methylase N-4/N-6" evidence="9">
    <location>
        <begin position="68"/>
        <end position="300"/>
    </location>
</feature>
<keyword evidence="5" id="KW-0680">Restriction system</keyword>
<evidence type="ECO:0000256" key="3">
    <source>
        <dbReference type="ARBA" id="ARBA00022679"/>
    </source>
</evidence>
<dbReference type="Pfam" id="PF01555">
    <property type="entry name" value="N6_N4_Mtase"/>
    <property type="match status" value="1"/>
</dbReference>
<organism evidence="10 11">
    <name type="scientific">Amycolatopsis albidoflavus</name>
    <dbReference type="NCBI Taxonomy" id="102226"/>
    <lineage>
        <taxon>Bacteria</taxon>
        <taxon>Bacillati</taxon>
        <taxon>Actinomycetota</taxon>
        <taxon>Actinomycetes</taxon>
        <taxon>Pseudonocardiales</taxon>
        <taxon>Pseudonocardiaceae</taxon>
        <taxon>Amycolatopsis</taxon>
    </lineage>
</organism>
<evidence type="ECO:0000256" key="1">
    <source>
        <dbReference type="ARBA" id="ARBA00010203"/>
    </source>
</evidence>
<dbReference type="Gene3D" id="3.40.50.150">
    <property type="entry name" value="Vaccinia Virus protein VP39"/>
    <property type="match status" value="1"/>
</dbReference>
<comment type="caution">
    <text evidence="10">The sequence shown here is derived from an EMBL/GenBank/DDBJ whole genome shotgun (WGS) entry which is preliminary data.</text>
</comment>
<evidence type="ECO:0000313" key="11">
    <source>
        <dbReference type="Proteomes" id="UP001597542"/>
    </source>
</evidence>
<dbReference type="EC" id="2.1.1.-" evidence="8"/>
<evidence type="ECO:0000256" key="2">
    <source>
        <dbReference type="ARBA" id="ARBA00022603"/>
    </source>
</evidence>
<reference evidence="11" key="1">
    <citation type="journal article" date="2019" name="Int. J. Syst. Evol. Microbiol.">
        <title>The Global Catalogue of Microorganisms (GCM) 10K type strain sequencing project: providing services to taxonomists for standard genome sequencing and annotation.</title>
        <authorList>
            <consortium name="The Broad Institute Genomics Platform"/>
            <consortium name="The Broad Institute Genome Sequencing Center for Infectious Disease"/>
            <person name="Wu L."/>
            <person name="Ma J."/>
        </authorList>
    </citation>
    <scope>NUCLEOTIDE SEQUENCE [LARGE SCALE GENOMIC DNA]</scope>
    <source>
        <strain evidence="11">CGMCC 4.7638</strain>
    </source>
</reference>
<evidence type="ECO:0000256" key="6">
    <source>
        <dbReference type="ARBA" id="ARBA00023125"/>
    </source>
</evidence>
<evidence type="ECO:0000259" key="9">
    <source>
        <dbReference type="Pfam" id="PF01555"/>
    </source>
</evidence>
<evidence type="ECO:0000256" key="8">
    <source>
        <dbReference type="RuleBase" id="RU362026"/>
    </source>
</evidence>
<evidence type="ECO:0000256" key="7">
    <source>
        <dbReference type="ARBA" id="ARBA00049120"/>
    </source>
</evidence>
<protein>
    <recommendedName>
        <fullName evidence="8">Methyltransferase</fullName>
        <ecNumber evidence="8">2.1.1.-</ecNumber>
    </recommendedName>
</protein>
<gene>
    <name evidence="10" type="ORF">ACFSUT_08655</name>
</gene>
<dbReference type="InterPro" id="IPR029063">
    <property type="entry name" value="SAM-dependent_MTases_sf"/>
</dbReference>
<dbReference type="InterPro" id="IPR001091">
    <property type="entry name" value="RM_Methyltransferase"/>
</dbReference>
<accession>A0ABW5HVM3</accession>
<evidence type="ECO:0000256" key="4">
    <source>
        <dbReference type="ARBA" id="ARBA00022691"/>
    </source>
</evidence>
<keyword evidence="6" id="KW-0238">DNA-binding</keyword>
<dbReference type="EMBL" id="JBHUKQ010000008">
    <property type="protein sequence ID" value="MFD2480340.1"/>
    <property type="molecule type" value="Genomic_DNA"/>
</dbReference>
<evidence type="ECO:0000313" key="10">
    <source>
        <dbReference type="EMBL" id="MFD2480340.1"/>
    </source>
</evidence>
<evidence type="ECO:0000256" key="5">
    <source>
        <dbReference type="ARBA" id="ARBA00022747"/>
    </source>
</evidence>
<dbReference type="PROSITE" id="PS00093">
    <property type="entry name" value="N4_MTASE"/>
    <property type="match status" value="1"/>
</dbReference>
<dbReference type="PRINTS" id="PR00508">
    <property type="entry name" value="S21N4MTFRASE"/>
</dbReference>
<keyword evidence="3" id="KW-0808">Transferase</keyword>
<keyword evidence="2" id="KW-0489">Methyltransferase</keyword>
<keyword evidence="11" id="KW-1185">Reference proteome</keyword>
<dbReference type="Proteomes" id="UP001597542">
    <property type="component" value="Unassembled WGS sequence"/>
</dbReference>
<dbReference type="InterPro" id="IPR017985">
    <property type="entry name" value="MeTrfase_CN4_CS"/>
</dbReference>
<comment type="similarity">
    <text evidence="1">Belongs to the N(4)/N(6)-methyltransferase family. N(4) subfamily.</text>
</comment>
<proteinExistence type="inferred from homology"/>
<dbReference type="RefSeq" id="WP_344287303.1">
    <property type="nucleotide sequence ID" value="NZ_BAAAHV010000028.1"/>
</dbReference>
<sequence length="315" mass="33633">MTGEDIALADQCWDGVVQGAPAENANSSRRTGQAGSRGLAAVRAMSGSARVCVGDAAEVVAGMPAGSVDCVVTSPPYWGLRDYRVAGQFGAESTVDLYVGRLVEVFDRVSRVLRRGGTVWLNLGDCFGGSWGNYVAQGSVARTAPVRAASRYGVHRPPQSAFRRKDLVGVPWRVALSLQERGWLLRNAVVWEKPNARPESVRDRLAQRYETVFLLTRSSEHWFAPQSDPGEAWSDVWRVPAGRSGTGHPAAGTLEIARRCVRLGCPRGGVVLDPFCGSGTTGIAAVEYGCSFVGVDLDPACGDLARRRLAEAAAS</sequence>
<comment type="catalytic activity">
    <reaction evidence="7">
        <text>a 2'-deoxycytidine in DNA + S-adenosyl-L-methionine = an N(4)-methyl-2'-deoxycytidine in DNA + S-adenosyl-L-homocysteine + H(+)</text>
        <dbReference type="Rhea" id="RHEA:16857"/>
        <dbReference type="Rhea" id="RHEA-COMP:11369"/>
        <dbReference type="Rhea" id="RHEA-COMP:13674"/>
        <dbReference type="ChEBI" id="CHEBI:15378"/>
        <dbReference type="ChEBI" id="CHEBI:57856"/>
        <dbReference type="ChEBI" id="CHEBI:59789"/>
        <dbReference type="ChEBI" id="CHEBI:85452"/>
        <dbReference type="ChEBI" id="CHEBI:137933"/>
        <dbReference type="EC" id="2.1.1.113"/>
    </reaction>
</comment>
<name>A0ABW5HVM3_9PSEU</name>
<keyword evidence="4" id="KW-0949">S-adenosyl-L-methionine</keyword>
<dbReference type="SUPFAM" id="SSF53335">
    <property type="entry name" value="S-adenosyl-L-methionine-dependent methyltransferases"/>
    <property type="match status" value="1"/>
</dbReference>
<dbReference type="InterPro" id="IPR002941">
    <property type="entry name" value="DNA_methylase_N4/N6"/>
</dbReference>